<dbReference type="SUPFAM" id="SSF47473">
    <property type="entry name" value="EF-hand"/>
    <property type="match status" value="2"/>
</dbReference>
<feature type="compositionally biased region" description="Low complexity" evidence="2">
    <location>
        <begin position="705"/>
        <end position="720"/>
    </location>
</feature>
<comment type="similarity">
    <text evidence="1">Belongs to the TPPP family.</text>
</comment>
<dbReference type="GO" id="GO:0005874">
    <property type="term" value="C:microtubule"/>
    <property type="evidence" value="ECO:0007669"/>
    <property type="project" value="TreeGrafter"/>
</dbReference>
<feature type="compositionally biased region" description="Polar residues" evidence="2">
    <location>
        <begin position="1"/>
        <end position="13"/>
    </location>
</feature>
<feature type="compositionally biased region" description="Polar residues" evidence="2">
    <location>
        <begin position="781"/>
        <end position="796"/>
    </location>
</feature>
<name>A0A0G4GMY9_9ALVE</name>
<dbReference type="PANTHER" id="PTHR12932">
    <property type="entry name" value="P25 ALPHA-RELATED"/>
    <property type="match status" value="1"/>
</dbReference>
<dbReference type="EMBL" id="CDMZ01001369">
    <property type="protein sequence ID" value="CEM31562.1"/>
    <property type="molecule type" value="Genomic_DNA"/>
</dbReference>
<evidence type="ECO:0000256" key="1">
    <source>
        <dbReference type="ARBA" id="ARBA00010994"/>
    </source>
</evidence>
<feature type="region of interest" description="Disordered" evidence="2">
    <location>
        <begin position="769"/>
        <end position="822"/>
    </location>
</feature>
<proteinExistence type="inferred from homology"/>
<feature type="region of interest" description="Disordered" evidence="2">
    <location>
        <begin position="1"/>
        <end position="27"/>
    </location>
</feature>
<dbReference type="PROSITE" id="PS50222">
    <property type="entry name" value="EF_HAND_2"/>
    <property type="match status" value="1"/>
</dbReference>
<dbReference type="InterPro" id="IPR008907">
    <property type="entry name" value="TPP/p25"/>
</dbReference>
<dbReference type="VEuPathDB" id="CryptoDB:Cvel_4940"/>
<dbReference type="GO" id="GO:0046785">
    <property type="term" value="P:microtubule polymerization"/>
    <property type="evidence" value="ECO:0007669"/>
    <property type="project" value="InterPro"/>
</dbReference>
<accession>A0A0G4GMY9</accession>
<evidence type="ECO:0000256" key="2">
    <source>
        <dbReference type="SAM" id="MobiDB-lite"/>
    </source>
</evidence>
<organism evidence="4">
    <name type="scientific">Chromera velia CCMP2878</name>
    <dbReference type="NCBI Taxonomy" id="1169474"/>
    <lineage>
        <taxon>Eukaryota</taxon>
        <taxon>Sar</taxon>
        <taxon>Alveolata</taxon>
        <taxon>Colpodellida</taxon>
        <taxon>Chromeraceae</taxon>
        <taxon>Chromera</taxon>
    </lineage>
</organism>
<feature type="compositionally biased region" description="Polar residues" evidence="2">
    <location>
        <begin position="183"/>
        <end position="197"/>
    </location>
</feature>
<feature type="compositionally biased region" description="Basic and acidic residues" evidence="2">
    <location>
        <begin position="722"/>
        <end position="735"/>
    </location>
</feature>
<evidence type="ECO:0000259" key="3">
    <source>
        <dbReference type="PROSITE" id="PS50222"/>
    </source>
</evidence>
<dbReference type="GO" id="GO:0005509">
    <property type="term" value="F:calcium ion binding"/>
    <property type="evidence" value="ECO:0007669"/>
    <property type="project" value="InterPro"/>
</dbReference>
<feature type="region of interest" description="Disordered" evidence="2">
    <location>
        <begin position="442"/>
        <end position="499"/>
    </location>
</feature>
<dbReference type="GO" id="GO:0015631">
    <property type="term" value="F:tubulin binding"/>
    <property type="evidence" value="ECO:0007669"/>
    <property type="project" value="InterPro"/>
</dbReference>
<reference evidence="4" key="1">
    <citation type="submission" date="2014-11" db="EMBL/GenBank/DDBJ databases">
        <authorList>
            <person name="Otto D Thomas"/>
            <person name="Naeem Raeece"/>
        </authorList>
    </citation>
    <scope>NUCLEOTIDE SEQUENCE</scope>
</reference>
<feature type="compositionally biased region" description="Low complexity" evidence="2">
    <location>
        <begin position="769"/>
        <end position="780"/>
    </location>
</feature>
<dbReference type="AlphaFoldDB" id="A0A0G4GMY9"/>
<feature type="compositionally biased region" description="Low complexity" evidence="2">
    <location>
        <begin position="475"/>
        <end position="494"/>
    </location>
</feature>
<gene>
    <name evidence="4" type="ORF">Cvel_4940</name>
</gene>
<dbReference type="PANTHER" id="PTHR12932:SF9">
    <property type="entry name" value="TUBULIN POLYMERIZATION-PROMOTING PROTEIN HOMOLOG"/>
    <property type="match status" value="1"/>
</dbReference>
<feature type="region of interest" description="Disordered" evidence="2">
    <location>
        <begin position="183"/>
        <end position="215"/>
    </location>
</feature>
<dbReference type="InterPro" id="IPR002048">
    <property type="entry name" value="EF_hand_dom"/>
</dbReference>
<dbReference type="GO" id="GO:0001578">
    <property type="term" value="P:microtubule bundle formation"/>
    <property type="evidence" value="ECO:0007669"/>
    <property type="project" value="TreeGrafter"/>
</dbReference>
<dbReference type="InterPro" id="IPR011992">
    <property type="entry name" value="EF-hand-dom_pair"/>
</dbReference>
<dbReference type="Gene3D" id="1.10.238.10">
    <property type="entry name" value="EF-hand"/>
    <property type="match status" value="2"/>
</dbReference>
<protein>
    <recommendedName>
        <fullName evidence="3">EF-hand domain-containing protein</fullName>
    </recommendedName>
</protein>
<sequence length="1036" mass="110218">MATLNRQQPSSAPVAQESEKGKDTEGDEVISTRRLVSGGLMIFVPVKLNQKLFEVFHSRAAGKDKLDLPKYLKMMEDSRLTDKGVRPGTFKEAFDRVDSEGKEEIDFEQFLRILHITARRLKVTDAEDKARLEAELQKQAEQKEDETSPVMIKADGKFKGGKKKLTTTQLNIVVKAIVALLPSNPTDTQGQPPEGTSQPPQKQQQQTEALTDEPRHQAVPCPLHHSAKASATMEDAQMKKTKDPTNYALQPQIASVYSTDPHTGAPQHLQGQMNAPPSVATGPPTHFYQVPFHPHPIPHNSLAAHVPEGPSIHQTITPEHTSTLNQQAQQQSYGIHQTHFNKACPVPSPPAIHQSAALGSPRGTLHAAPFQGPAPPLAAFRGGLRLRSTDEGELLTAAAGGLAAYPSKAEALAFHPPPHVQLQGSGGISKAGVYLYSPKRPGRGEVESASPPKEVNGALAQRREERSRPPPPAATPSVTPPALSAGGTSSGGAPVPVAFHANHPHGLPVPLSLDAEAKKGAAPPHCCWCCCYHPALRNAMGMQQQQQQHMQAEGVPLGMPTVEKVEQEMGLETSLPEAQGDAKTAASPVFYLLTPYFLANTRGVSDEEAGEEVDPSSPPVFVAGKAQIVRPEDVELEEEEQGGQGGEAPVEAAVSEEVLGSADGMSRRDRLLHLQRLLQAEVVKAEGEGGWMDPLPPVQPRGRARSSLPAALSVSPPVAGKQPEEKPTGIQERRQSAPITSAQTKAEAEAGCPPQVSSVVSGQVVTTAATGPPAAEGQAENVQQSADSGPTQKQINPGQGAGGPSGGPTREAGWGEMHTAAGGLGGGLPMPLPLPTVVHSPELDKALYGVFRSFCEFGGRVPSEWMASSHFAKFARDTGLVALGPKTSLAKLQQQQQQAEGGGASRGAGREGTLPSLPLSDLDIVFARVRQSDPRRINFEEFKEALALIAWRLLPAEDPGDGYLKLIKDYILSCRAQGGGVAEPVLYSRGQLRFVTANLLSSIYSRRGTRGPFQPKGLLGREVAAFSGSFNRKGAN</sequence>
<feature type="domain" description="EF-hand" evidence="3">
    <location>
        <begin position="85"/>
        <end position="120"/>
    </location>
</feature>
<evidence type="ECO:0000313" key="4">
    <source>
        <dbReference type="EMBL" id="CEM31562.1"/>
    </source>
</evidence>
<feature type="region of interest" description="Disordered" evidence="2">
    <location>
        <begin position="891"/>
        <end position="914"/>
    </location>
</feature>
<dbReference type="Pfam" id="PF05517">
    <property type="entry name" value="p25-alpha"/>
    <property type="match status" value="1"/>
</dbReference>
<dbReference type="GO" id="GO:0032273">
    <property type="term" value="P:positive regulation of protein polymerization"/>
    <property type="evidence" value="ECO:0007669"/>
    <property type="project" value="TreeGrafter"/>
</dbReference>
<feature type="region of interest" description="Disordered" evidence="2">
    <location>
        <begin position="688"/>
        <end position="755"/>
    </location>
</feature>